<dbReference type="PANTHER" id="PTHR19211:SF15">
    <property type="entry name" value="ATP-BINDING CASSETTE SUB-FAMILY F MEMBER 2"/>
    <property type="match status" value="1"/>
</dbReference>
<organism evidence="7 8">
    <name type="scientific">Heracleum sosnowskyi</name>
    <dbReference type="NCBI Taxonomy" id="360622"/>
    <lineage>
        <taxon>Eukaryota</taxon>
        <taxon>Viridiplantae</taxon>
        <taxon>Streptophyta</taxon>
        <taxon>Embryophyta</taxon>
        <taxon>Tracheophyta</taxon>
        <taxon>Spermatophyta</taxon>
        <taxon>Magnoliopsida</taxon>
        <taxon>eudicotyledons</taxon>
        <taxon>Gunneridae</taxon>
        <taxon>Pentapetalae</taxon>
        <taxon>asterids</taxon>
        <taxon>campanulids</taxon>
        <taxon>Apiales</taxon>
        <taxon>Apiaceae</taxon>
        <taxon>Apioideae</taxon>
        <taxon>apioid superclade</taxon>
        <taxon>Tordylieae</taxon>
        <taxon>Tordyliinae</taxon>
        <taxon>Heracleum</taxon>
    </lineage>
</organism>
<dbReference type="GO" id="GO:0005524">
    <property type="term" value="F:ATP binding"/>
    <property type="evidence" value="ECO:0007669"/>
    <property type="project" value="UniProtKB-KW"/>
</dbReference>
<sequence>MVSDASKKKVAQKKAAAAAKRGGKAAAGTKIASSSSTDNLSSGVEALQISDRTCTGVLCSHPLSRDIRIESLSLTFHGHDLIVDSELELNYGRRYGLLGLNGCGKSTLLESIGRRELPIPEHMDIFHLTREIEASDMSSLEAVLNCDEEKLKLEKEAEALAAQDDGGGEALERIYERLDAMDAATAEKRAAEILFGLGFTKEMQAKKTRDFSGGWRMRIALARALFMNPTLLLLDEPTNHLDLEACVWLEEMLKKFDRILVVVSHSQDFLNGVCTNIIHMQSKQLKMYTGNFDQYVQTRSEHEENQMKQYKWEQDQIANMKEYIARFGHGSAKLARQAQSKEKTLAKMERGGLTQKVSRDQVLVFRFVDVGKLPPPVLQFVEVSFGYTPDNLIYKNIDFGVDLDSRIALVGPNGAGKSTLLKLMTGDLVPNEGMVRRHNHLRIAQYHQHLTEKLDLELSALLFMIREFPGNEEEKMRSAIGRFGLTGKAQVMPMKNLSDGQKSRVIFAWLAWRQPQMLLLDEPTNHLDIETIDSLAEALNEWDGGLVLVSHDFRLINQVAREIWVCENLSVTPWAGDIMGFKAHLKKKAGL</sequence>
<gene>
    <name evidence="7" type="ORF">POM88_029765</name>
</gene>
<name>A0AAD8HW70_9APIA</name>
<dbReference type="InterPro" id="IPR050611">
    <property type="entry name" value="ABCF"/>
</dbReference>
<evidence type="ECO:0000313" key="8">
    <source>
        <dbReference type="Proteomes" id="UP001237642"/>
    </source>
</evidence>
<feature type="domain" description="ABC transporter" evidence="6">
    <location>
        <begin position="67"/>
        <end position="307"/>
    </location>
</feature>
<dbReference type="PROSITE" id="PS50893">
    <property type="entry name" value="ABC_TRANSPORTER_2"/>
    <property type="match status" value="2"/>
</dbReference>
<dbReference type="CDD" id="cd03221">
    <property type="entry name" value="ABCF_EF-3"/>
    <property type="match status" value="2"/>
</dbReference>
<dbReference type="InterPro" id="IPR003593">
    <property type="entry name" value="AAA+_ATPase"/>
</dbReference>
<accession>A0AAD8HW70</accession>
<feature type="region of interest" description="Disordered" evidence="5">
    <location>
        <begin position="16"/>
        <end position="38"/>
    </location>
</feature>
<evidence type="ECO:0000256" key="4">
    <source>
        <dbReference type="ARBA" id="ARBA00061344"/>
    </source>
</evidence>
<proteinExistence type="inferred from homology"/>
<dbReference type="PROSITE" id="PS00211">
    <property type="entry name" value="ABC_TRANSPORTER_1"/>
    <property type="match status" value="1"/>
</dbReference>
<comment type="caution">
    <text evidence="7">The sequence shown here is derived from an EMBL/GenBank/DDBJ whole genome shotgun (WGS) entry which is preliminary data.</text>
</comment>
<comment type="similarity">
    <text evidence="4">Belongs to the ABC transporter superfamily. ABCF family. EF3 (TC 3.A.1.121) subfamily.</text>
</comment>
<dbReference type="AlphaFoldDB" id="A0AAD8HW70"/>
<dbReference type="InterPro" id="IPR027417">
    <property type="entry name" value="P-loop_NTPase"/>
</dbReference>
<keyword evidence="8" id="KW-1185">Reference proteome</keyword>
<dbReference type="FunFam" id="3.40.50.300:FF:000683">
    <property type="entry name" value="Abc transporter f family member 1"/>
    <property type="match status" value="1"/>
</dbReference>
<keyword evidence="2" id="KW-0547">Nucleotide-binding</keyword>
<dbReference type="EMBL" id="JAUIZM010000007">
    <property type="protein sequence ID" value="KAK1373572.1"/>
    <property type="molecule type" value="Genomic_DNA"/>
</dbReference>
<dbReference type="Pfam" id="PF00005">
    <property type="entry name" value="ABC_tran"/>
    <property type="match status" value="2"/>
</dbReference>
<dbReference type="InterPro" id="IPR003439">
    <property type="entry name" value="ABC_transporter-like_ATP-bd"/>
</dbReference>
<evidence type="ECO:0000256" key="5">
    <source>
        <dbReference type="SAM" id="MobiDB-lite"/>
    </source>
</evidence>
<protein>
    <submittedName>
        <fullName evidence="7">ATP-binding cassette, subfamily F, member 2</fullName>
    </submittedName>
</protein>
<dbReference type="Proteomes" id="UP001237642">
    <property type="component" value="Unassembled WGS sequence"/>
</dbReference>
<feature type="domain" description="ABC transporter" evidence="6">
    <location>
        <begin position="378"/>
        <end position="591"/>
    </location>
</feature>
<evidence type="ECO:0000313" key="7">
    <source>
        <dbReference type="EMBL" id="KAK1373572.1"/>
    </source>
</evidence>
<reference evidence="7" key="2">
    <citation type="submission" date="2023-05" db="EMBL/GenBank/DDBJ databases">
        <authorList>
            <person name="Schelkunov M.I."/>
        </authorList>
    </citation>
    <scope>NUCLEOTIDE SEQUENCE</scope>
    <source>
        <strain evidence="7">Hsosn_3</strain>
        <tissue evidence="7">Leaf</tissue>
    </source>
</reference>
<dbReference type="GO" id="GO:0016887">
    <property type="term" value="F:ATP hydrolysis activity"/>
    <property type="evidence" value="ECO:0007669"/>
    <property type="project" value="InterPro"/>
</dbReference>
<dbReference type="FunFam" id="3.40.50.300:FF:000104">
    <property type="entry name" value="ATP-binding cassette sub-family F member 3"/>
    <property type="match status" value="1"/>
</dbReference>
<evidence type="ECO:0000256" key="1">
    <source>
        <dbReference type="ARBA" id="ARBA00022737"/>
    </source>
</evidence>
<dbReference type="SMART" id="SM00382">
    <property type="entry name" value="AAA"/>
    <property type="match status" value="2"/>
</dbReference>
<dbReference type="Gene3D" id="3.40.50.300">
    <property type="entry name" value="P-loop containing nucleotide triphosphate hydrolases"/>
    <property type="match status" value="2"/>
</dbReference>
<dbReference type="InterPro" id="IPR032781">
    <property type="entry name" value="ABC_tran_Xtn"/>
</dbReference>
<dbReference type="SUPFAM" id="SSF52540">
    <property type="entry name" value="P-loop containing nucleoside triphosphate hydrolases"/>
    <property type="match status" value="2"/>
</dbReference>
<feature type="compositionally biased region" description="Low complexity" evidence="5">
    <location>
        <begin position="16"/>
        <end position="36"/>
    </location>
</feature>
<evidence type="ECO:0000256" key="3">
    <source>
        <dbReference type="ARBA" id="ARBA00022840"/>
    </source>
</evidence>
<keyword evidence="3 7" id="KW-0067">ATP-binding</keyword>
<evidence type="ECO:0000256" key="2">
    <source>
        <dbReference type="ARBA" id="ARBA00022741"/>
    </source>
</evidence>
<evidence type="ECO:0000259" key="6">
    <source>
        <dbReference type="PROSITE" id="PS50893"/>
    </source>
</evidence>
<keyword evidence="1" id="KW-0677">Repeat</keyword>
<dbReference type="PANTHER" id="PTHR19211">
    <property type="entry name" value="ATP-BINDING TRANSPORT PROTEIN-RELATED"/>
    <property type="match status" value="1"/>
</dbReference>
<reference evidence="7" key="1">
    <citation type="submission" date="2023-02" db="EMBL/GenBank/DDBJ databases">
        <title>Genome of toxic invasive species Heracleum sosnowskyi carries increased number of genes despite the absence of recent whole-genome duplications.</title>
        <authorList>
            <person name="Schelkunov M."/>
            <person name="Shtratnikova V."/>
            <person name="Makarenko M."/>
            <person name="Klepikova A."/>
            <person name="Omelchenko D."/>
            <person name="Novikova G."/>
            <person name="Obukhova E."/>
            <person name="Bogdanov V."/>
            <person name="Penin A."/>
            <person name="Logacheva M."/>
        </authorList>
    </citation>
    <scope>NUCLEOTIDE SEQUENCE</scope>
    <source>
        <strain evidence="7">Hsosn_3</strain>
        <tissue evidence="7">Leaf</tissue>
    </source>
</reference>
<dbReference type="InterPro" id="IPR017871">
    <property type="entry name" value="ABC_transporter-like_CS"/>
</dbReference>
<dbReference type="Pfam" id="PF12848">
    <property type="entry name" value="ABC_tran_Xtn"/>
    <property type="match status" value="1"/>
</dbReference>